<reference evidence="12 13" key="1">
    <citation type="submission" date="2025-05" db="UniProtKB">
        <authorList>
            <consortium name="RefSeq"/>
        </authorList>
    </citation>
    <scope>IDENTIFICATION</scope>
    <source>
        <tissue evidence="12 13">Whole larvae</tissue>
    </source>
</reference>
<dbReference type="RefSeq" id="XP_052749206.1">
    <property type="nucleotide sequence ID" value="XM_052893246.1"/>
</dbReference>
<proteinExistence type="inferred from homology"/>
<comment type="subcellular location">
    <subcellularLocation>
        <location evidence="1 10">Cell membrane</location>
        <topology evidence="1 10">Multi-pass membrane protein</topology>
    </subcellularLocation>
</comment>
<keyword evidence="8 10" id="KW-0675">Receptor</keyword>
<dbReference type="Proteomes" id="UP001652740">
    <property type="component" value="Unplaced"/>
</dbReference>
<dbReference type="RefSeq" id="XP_052749205.1">
    <property type="nucleotide sequence ID" value="XM_052893245.1"/>
</dbReference>
<keyword evidence="3 10" id="KW-0716">Sensory transduction</keyword>
<dbReference type="InterPro" id="IPR004117">
    <property type="entry name" value="7tm6_olfct_rcpt"/>
</dbReference>
<dbReference type="GeneID" id="113515531"/>
<dbReference type="RefSeq" id="XP_052749203.1">
    <property type="nucleotide sequence ID" value="XM_052893243.1"/>
</dbReference>
<organism evidence="11 14">
    <name type="scientific">Galleria mellonella</name>
    <name type="common">Greater wax moth</name>
    <dbReference type="NCBI Taxonomy" id="7137"/>
    <lineage>
        <taxon>Eukaryota</taxon>
        <taxon>Metazoa</taxon>
        <taxon>Ecdysozoa</taxon>
        <taxon>Arthropoda</taxon>
        <taxon>Hexapoda</taxon>
        <taxon>Insecta</taxon>
        <taxon>Pterygota</taxon>
        <taxon>Neoptera</taxon>
        <taxon>Endopterygota</taxon>
        <taxon>Lepidoptera</taxon>
        <taxon>Glossata</taxon>
        <taxon>Ditrysia</taxon>
        <taxon>Pyraloidea</taxon>
        <taxon>Pyralidae</taxon>
        <taxon>Galleriinae</taxon>
        <taxon>Galleria</taxon>
    </lineage>
</organism>
<evidence type="ECO:0000256" key="8">
    <source>
        <dbReference type="ARBA" id="ARBA00023170"/>
    </source>
</evidence>
<keyword evidence="6 10" id="KW-1133">Transmembrane helix</keyword>
<dbReference type="RefSeq" id="XP_052749207.1">
    <property type="nucleotide sequence ID" value="XM_052893247.1"/>
</dbReference>
<evidence type="ECO:0000256" key="2">
    <source>
        <dbReference type="ARBA" id="ARBA00022475"/>
    </source>
</evidence>
<keyword evidence="2" id="KW-1003">Cell membrane</keyword>
<evidence type="ECO:0000256" key="1">
    <source>
        <dbReference type="ARBA" id="ARBA00004651"/>
    </source>
</evidence>
<keyword evidence="7 10" id="KW-0472">Membrane</keyword>
<keyword evidence="4 10" id="KW-0812">Transmembrane</keyword>
<evidence type="ECO:0000256" key="5">
    <source>
        <dbReference type="ARBA" id="ARBA00022725"/>
    </source>
</evidence>
<feature type="transmembrane region" description="Helical" evidence="10">
    <location>
        <begin position="134"/>
        <end position="156"/>
    </location>
</feature>
<keyword evidence="9 10" id="KW-0807">Transducer</keyword>
<evidence type="ECO:0000256" key="6">
    <source>
        <dbReference type="ARBA" id="ARBA00022989"/>
    </source>
</evidence>
<feature type="transmembrane region" description="Helical" evidence="10">
    <location>
        <begin position="302"/>
        <end position="324"/>
    </location>
</feature>
<evidence type="ECO:0000313" key="14">
    <source>
        <dbReference type="RefSeq" id="XP_052749205.1"/>
    </source>
</evidence>
<feature type="transmembrane region" description="Helical" evidence="10">
    <location>
        <begin position="273"/>
        <end position="296"/>
    </location>
</feature>
<dbReference type="PANTHER" id="PTHR21137:SF35">
    <property type="entry name" value="ODORANT RECEPTOR 19A-RELATED"/>
    <property type="match status" value="1"/>
</dbReference>
<evidence type="ECO:0000313" key="16">
    <source>
        <dbReference type="RefSeq" id="XP_052749207.1"/>
    </source>
</evidence>
<evidence type="ECO:0000313" key="13">
    <source>
        <dbReference type="RefSeq" id="XP_052749204.1"/>
    </source>
</evidence>
<gene>
    <name evidence="12 13 14 15 16" type="primary">LOC113515531</name>
</gene>
<name>A0ABM3MDM1_GALME</name>
<keyword evidence="11" id="KW-1185">Reference proteome</keyword>
<protein>
    <recommendedName>
        <fullName evidence="10">Odorant receptor</fullName>
    </recommendedName>
</protein>
<evidence type="ECO:0000256" key="3">
    <source>
        <dbReference type="ARBA" id="ARBA00022606"/>
    </source>
</evidence>
<evidence type="ECO:0000313" key="15">
    <source>
        <dbReference type="RefSeq" id="XP_052749206.1"/>
    </source>
</evidence>
<sequence>MIRRFLESLEDDEMPFFAPNYWIMKKSGLILPDTGLLKYVYVIIHLTGTLFIVSQYVELYVIRSDINLVISNLMITMMSEVCFLKADSCVFWQKQWRELIDYITEADKFERDNSDQVKRKIFDKYKTYCRKISYSYWAITFTTFIVLISTPLIHFLPFPSQNEVPQNRTEVFSPIFSSWMPFDKYSSPGCWITALWHISLCASGGLSMTAYDCSSIVIMMFFECKLDLFRQRCREMLGSNDKAISDQDAEIVIRQLHEIHIKIIKYMRLFNSLLSPLMFFYIFNCSLMLCACGYQITSTSNAAQRLLVGEYFVFGIAQLFVFCWHSNKVIVKIDSLMYGPFESNWCPASVRQKKYVLFLSGQLRIQHIFTAGPFTNLTLSTFITILKGAYSYYMLLRK</sequence>
<evidence type="ECO:0000256" key="9">
    <source>
        <dbReference type="ARBA" id="ARBA00023224"/>
    </source>
</evidence>
<evidence type="ECO:0000256" key="7">
    <source>
        <dbReference type="ARBA" id="ARBA00023136"/>
    </source>
</evidence>
<feature type="transmembrane region" description="Helical" evidence="10">
    <location>
        <begin position="194"/>
        <end position="222"/>
    </location>
</feature>
<evidence type="ECO:0000256" key="10">
    <source>
        <dbReference type="RuleBase" id="RU351113"/>
    </source>
</evidence>
<dbReference type="RefSeq" id="XP_052749204.1">
    <property type="nucleotide sequence ID" value="XM_052893244.1"/>
</dbReference>
<comment type="similarity">
    <text evidence="10">Belongs to the insect chemoreceptor superfamily. Heteromeric odorant receptor channel (TC 1.A.69) family.</text>
</comment>
<accession>A0ABM3MDM1</accession>
<evidence type="ECO:0000313" key="12">
    <source>
        <dbReference type="RefSeq" id="XP_052749203.1"/>
    </source>
</evidence>
<dbReference type="Pfam" id="PF02949">
    <property type="entry name" value="7tm_6"/>
    <property type="match status" value="1"/>
</dbReference>
<evidence type="ECO:0000313" key="11">
    <source>
        <dbReference type="Proteomes" id="UP001652740"/>
    </source>
</evidence>
<evidence type="ECO:0000256" key="4">
    <source>
        <dbReference type="ARBA" id="ARBA00022692"/>
    </source>
</evidence>
<dbReference type="PANTHER" id="PTHR21137">
    <property type="entry name" value="ODORANT RECEPTOR"/>
    <property type="match status" value="1"/>
</dbReference>
<comment type="caution">
    <text evidence="10">Lacks conserved residue(s) required for the propagation of feature annotation.</text>
</comment>
<feature type="transmembrane region" description="Helical" evidence="10">
    <location>
        <begin position="39"/>
        <end position="62"/>
    </location>
</feature>
<keyword evidence="5 10" id="KW-0552">Olfaction</keyword>